<evidence type="ECO:0000256" key="3">
    <source>
        <dbReference type="ARBA" id="ARBA00012142"/>
    </source>
</evidence>
<keyword evidence="8" id="KW-0067">ATP-binding</keyword>
<evidence type="ECO:0000256" key="2">
    <source>
        <dbReference type="ARBA" id="ARBA00008663"/>
    </source>
</evidence>
<keyword evidence="9 12" id="KW-0460">Magnesium</keyword>
<dbReference type="InterPro" id="IPR015793">
    <property type="entry name" value="Pyrv_Knase_brl"/>
</dbReference>
<evidence type="ECO:0000256" key="10">
    <source>
        <dbReference type="ARBA" id="ARBA00023152"/>
    </source>
</evidence>
<comment type="caution">
    <text evidence="14">The sequence shown here is derived from an EMBL/GenBank/DDBJ whole genome shotgun (WGS) entry which is preliminary data.</text>
</comment>
<comment type="catalytic activity">
    <reaction evidence="12">
        <text>pyruvate + ATP = phosphoenolpyruvate + ADP + H(+)</text>
        <dbReference type="Rhea" id="RHEA:18157"/>
        <dbReference type="ChEBI" id="CHEBI:15361"/>
        <dbReference type="ChEBI" id="CHEBI:15378"/>
        <dbReference type="ChEBI" id="CHEBI:30616"/>
        <dbReference type="ChEBI" id="CHEBI:58702"/>
        <dbReference type="ChEBI" id="CHEBI:456216"/>
        <dbReference type="EC" id="2.7.1.40"/>
    </reaction>
</comment>
<evidence type="ECO:0000256" key="8">
    <source>
        <dbReference type="ARBA" id="ARBA00022840"/>
    </source>
</evidence>
<evidence type="ECO:0000256" key="11">
    <source>
        <dbReference type="ARBA" id="ARBA00023317"/>
    </source>
</evidence>
<dbReference type="InterPro" id="IPR011037">
    <property type="entry name" value="Pyrv_Knase-like_insert_dom_sf"/>
</dbReference>
<evidence type="ECO:0000256" key="12">
    <source>
        <dbReference type="RuleBase" id="RU000504"/>
    </source>
</evidence>
<evidence type="ECO:0000256" key="4">
    <source>
        <dbReference type="ARBA" id="ARBA00022679"/>
    </source>
</evidence>
<evidence type="ECO:0000256" key="1">
    <source>
        <dbReference type="ARBA" id="ARBA00004997"/>
    </source>
</evidence>
<keyword evidence="6" id="KW-0547">Nucleotide-binding</keyword>
<evidence type="ECO:0000256" key="5">
    <source>
        <dbReference type="ARBA" id="ARBA00022723"/>
    </source>
</evidence>
<keyword evidence="10 12" id="KW-0324">Glycolysis</keyword>
<dbReference type="InterPro" id="IPR001697">
    <property type="entry name" value="Pyr_Knase"/>
</dbReference>
<proteinExistence type="inferred from homology"/>
<dbReference type="SUPFAM" id="SSF50800">
    <property type="entry name" value="PK beta-barrel domain-like"/>
    <property type="match status" value="1"/>
</dbReference>
<dbReference type="AlphaFoldDB" id="A0A1G2N7T4"/>
<evidence type="ECO:0000313" key="15">
    <source>
        <dbReference type="Proteomes" id="UP000176365"/>
    </source>
</evidence>
<dbReference type="Proteomes" id="UP000176365">
    <property type="component" value="Unassembled WGS sequence"/>
</dbReference>
<organism evidence="14 15">
    <name type="scientific">Candidatus Taylorbacteria bacterium RIFCSPLOWO2_01_FULL_44_26</name>
    <dbReference type="NCBI Taxonomy" id="1802318"/>
    <lineage>
        <taxon>Bacteria</taxon>
        <taxon>Candidatus Tayloriibacteriota</taxon>
    </lineage>
</organism>
<dbReference type="Gene3D" id="2.40.33.10">
    <property type="entry name" value="PK beta-barrel domain-like"/>
    <property type="match status" value="1"/>
</dbReference>
<comment type="similarity">
    <text evidence="2 12">Belongs to the pyruvate kinase family.</text>
</comment>
<accession>A0A1G2N7T4</accession>
<dbReference type="Pfam" id="PF00224">
    <property type="entry name" value="PK"/>
    <property type="match status" value="1"/>
</dbReference>
<evidence type="ECO:0000256" key="6">
    <source>
        <dbReference type="ARBA" id="ARBA00022741"/>
    </source>
</evidence>
<evidence type="ECO:0000313" key="14">
    <source>
        <dbReference type="EMBL" id="OHA31362.1"/>
    </source>
</evidence>
<evidence type="ECO:0000256" key="9">
    <source>
        <dbReference type="ARBA" id="ARBA00022842"/>
    </source>
</evidence>
<dbReference type="EC" id="2.7.1.40" evidence="3 12"/>
<evidence type="ECO:0000259" key="13">
    <source>
        <dbReference type="Pfam" id="PF00224"/>
    </source>
</evidence>
<dbReference type="GO" id="GO:0030955">
    <property type="term" value="F:potassium ion binding"/>
    <property type="evidence" value="ECO:0007669"/>
    <property type="project" value="InterPro"/>
</dbReference>
<keyword evidence="5" id="KW-0479">Metal-binding</keyword>
<dbReference type="Gene3D" id="3.20.20.60">
    <property type="entry name" value="Phosphoenolpyruvate-binding domains"/>
    <property type="match status" value="1"/>
</dbReference>
<dbReference type="EMBL" id="MHRW01000004">
    <property type="protein sequence ID" value="OHA31362.1"/>
    <property type="molecule type" value="Genomic_DNA"/>
</dbReference>
<dbReference type="UniPathway" id="UPA00109">
    <property type="reaction ID" value="UER00188"/>
</dbReference>
<dbReference type="PANTHER" id="PTHR11817">
    <property type="entry name" value="PYRUVATE KINASE"/>
    <property type="match status" value="1"/>
</dbReference>
<dbReference type="GO" id="GO:0004743">
    <property type="term" value="F:pyruvate kinase activity"/>
    <property type="evidence" value="ECO:0007669"/>
    <property type="project" value="UniProtKB-EC"/>
</dbReference>
<dbReference type="GO" id="GO:0016301">
    <property type="term" value="F:kinase activity"/>
    <property type="evidence" value="ECO:0007669"/>
    <property type="project" value="UniProtKB-KW"/>
</dbReference>
<dbReference type="GO" id="GO:0000287">
    <property type="term" value="F:magnesium ion binding"/>
    <property type="evidence" value="ECO:0007669"/>
    <property type="project" value="InterPro"/>
</dbReference>
<feature type="domain" description="Pyruvate kinase barrel" evidence="13">
    <location>
        <begin position="3"/>
        <end position="236"/>
    </location>
</feature>
<dbReference type="GO" id="GO:0005524">
    <property type="term" value="F:ATP binding"/>
    <property type="evidence" value="ECO:0007669"/>
    <property type="project" value="UniProtKB-KW"/>
</dbReference>
<dbReference type="InterPro" id="IPR015813">
    <property type="entry name" value="Pyrv/PenolPyrv_kinase-like_dom"/>
</dbReference>
<reference evidence="14 15" key="1">
    <citation type="journal article" date="2016" name="Nat. Commun.">
        <title>Thousands of microbial genomes shed light on interconnected biogeochemical processes in an aquifer system.</title>
        <authorList>
            <person name="Anantharaman K."/>
            <person name="Brown C.T."/>
            <person name="Hug L.A."/>
            <person name="Sharon I."/>
            <person name="Castelle C.J."/>
            <person name="Probst A.J."/>
            <person name="Thomas B.C."/>
            <person name="Singh A."/>
            <person name="Wilkins M.J."/>
            <person name="Karaoz U."/>
            <person name="Brodie E.L."/>
            <person name="Williams K.H."/>
            <person name="Hubbard S.S."/>
            <person name="Banfield J.F."/>
        </authorList>
    </citation>
    <scope>NUCLEOTIDE SEQUENCE [LARGE SCALE GENOMIC DNA]</scope>
</reference>
<keyword evidence="7 12" id="KW-0418">Kinase</keyword>
<dbReference type="InterPro" id="IPR040442">
    <property type="entry name" value="Pyrv_kinase-like_dom_sf"/>
</dbReference>
<evidence type="ECO:0000256" key="7">
    <source>
        <dbReference type="ARBA" id="ARBA00022777"/>
    </source>
</evidence>
<dbReference type="InterPro" id="IPR015806">
    <property type="entry name" value="Pyrv_Knase_insert_dom_sf"/>
</dbReference>
<name>A0A1G2N7T4_9BACT</name>
<dbReference type="SUPFAM" id="SSF51621">
    <property type="entry name" value="Phosphoenolpyruvate/pyruvate domain"/>
    <property type="match status" value="1"/>
</dbReference>
<dbReference type="PRINTS" id="PR01050">
    <property type="entry name" value="PYRUVTKNASE"/>
</dbReference>
<comment type="pathway">
    <text evidence="1 12">Carbohydrate degradation; glycolysis; pyruvate from D-glyceraldehyde 3-phosphate: step 5/5.</text>
</comment>
<sequence length="257" mass="28616">MKEGEKYSFSFKNCGTQENCIPIDNEELIKDVQVGHSFYLVNGAIELTVMEIKKGKIYATVERGGHLSSRKGINVPMTNLSAGGLTKKDIVDAKFGALQKVDYIGLSFVQTAEDVKKLRKIVGPDIKIMAKIERATALPEIDKILKEADGIMIARGDLGIEAPIEDLPILQKELIMHAHWHKKPAIVATQMMLSMVDKPHPTYAEVTDVANAVFDGADVLMLSDETAVGKYPLECVVMMKKIIDRTDDYFNKTNYWL</sequence>
<keyword evidence="11" id="KW-0670">Pyruvate</keyword>
<protein>
    <recommendedName>
        <fullName evidence="3 12">Pyruvate kinase</fullName>
        <ecNumber evidence="3 12">2.7.1.40</ecNumber>
    </recommendedName>
</protein>
<gene>
    <name evidence="14" type="ORF">A3B11_01185</name>
</gene>
<keyword evidence="4 12" id="KW-0808">Transferase</keyword>